<evidence type="ECO:0000259" key="1">
    <source>
        <dbReference type="Pfam" id="PF06855"/>
    </source>
</evidence>
<dbReference type="EMBL" id="JABVBA010000006">
    <property type="protein sequence ID" value="NVF11641.1"/>
    <property type="molecule type" value="Genomic_DNA"/>
</dbReference>
<protein>
    <recommendedName>
        <fullName evidence="1">YozE SAM-like domain-containing protein</fullName>
    </recommendedName>
</protein>
<gene>
    <name evidence="2" type="ORF">HV819_06555</name>
</gene>
<dbReference type="InterPro" id="IPR036806">
    <property type="entry name" value="YozE_SAM-like_sf"/>
</dbReference>
<dbReference type="Gene3D" id="1.10.150.260">
    <property type="entry name" value="YozE SAM-like"/>
    <property type="match status" value="1"/>
</dbReference>
<keyword evidence="3" id="KW-1185">Reference proteome</keyword>
<dbReference type="Pfam" id="PF06855">
    <property type="entry name" value="YozE_SAM_like"/>
    <property type="match status" value="1"/>
</dbReference>
<dbReference type="RefSeq" id="WP_176269785.1">
    <property type="nucleotide sequence ID" value="NZ_JABVBA010000006.1"/>
</dbReference>
<evidence type="ECO:0000313" key="3">
    <source>
        <dbReference type="Proteomes" id="UP000540919"/>
    </source>
</evidence>
<sequence>MNFYNYMMKNHLNEKSPRGDLARDINEDRDFPKNKTGKFKGWKRLIKNYLESHGACYDCMMAFEKAWKEYENCERKRLNLPL</sequence>
<reference evidence="2 3" key="1">
    <citation type="submission" date="2020-06" db="EMBL/GenBank/DDBJ databases">
        <title>Anaerococcus sp. nov., isolated form swine feces.</title>
        <authorList>
            <person name="Yu S."/>
        </authorList>
    </citation>
    <scope>NUCLEOTIDE SEQUENCE [LARGE SCALE GENOMIC DNA]</scope>
    <source>
        <strain evidence="2 3">AGMB00486</strain>
    </source>
</reference>
<dbReference type="SUPFAM" id="SSF140652">
    <property type="entry name" value="YozE-like"/>
    <property type="match status" value="1"/>
</dbReference>
<accession>A0ABX2NAB2</accession>
<feature type="domain" description="YozE SAM-like" evidence="1">
    <location>
        <begin position="3"/>
        <end position="72"/>
    </location>
</feature>
<name>A0ABX2NAB2_9FIRM</name>
<organism evidence="2 3">
    <name type="scientific">Anaerococcus faecalis</name>
    <dbReference type="NCBI Taxonomy" id="2742993"/>
    <lineage>
        <taxon>Bacteria</taxon>
        <taxon>Bacillati</taxon>
        <taxon>Bacillota</taxon>
        <taxon>Tissierellia</taxon>
        <taxon>Tissierellales</taxon>
        <taxon>Peptoniphilaceae</taxon>
        <taxon>Anaerococcus</taxon>
    </lineage>
</organism>
<proteinExistence type="predicted"/>
<comment type="caution">
    <text evidence="2">The sequence shown here is derived from an EMBL/GenBank/DDBJ whole genome shotgun (WGS) entry which is preliminary data.</text>
</comment>
<dbReference type="InterPro" id="IPR023089">
    <property type="entry name" value="YozE_SAM-like"/>
</dbReference>
<dbReference type="Proteomes" id="UP000540919">
    <property type="component" value="Unassembled WGS sequence"/>
</dbReference>
<evidence type="ECO:0000313" key="2">
    <source>
        <dbReference type="EMBL" id="NVF11641.1"/>
    </source>
</evidence>